<reference evidence="2 3" key="1">
    <citation type="submission" date="2017-04" db="EMBL/GenBank/DDBJ databases">
        <authorList>
            <person name="Afonso C.L."/>
            <person name="Miller P.J."/>
            <person name="Scott M.A."/>
            <person name="Spackman E."/>
            <person name="Goraichik I."/>
            <person name="Dimitrov K.M."/>
            <person name="Suarez D.L."/>
            <person name="Swayne D.E."/>
        </authorList>
    </citation>
    <scope>NUCLEOTIDE SEQUENCE [LARGE SCALE GENOMIC DNA]</scope>
    <source>
        <strain evidence="2 3">DSM 12555</strain>
    </source>
</reference>
<dbReference type="RefSeq" id="WP_084113287.1">
    <property type="nucleotide sequence ID" value="NZ_FWXH01000002.1"/>
</dbReference>
<dbReference type="EMBL" id="FWXH01000002">
    <property type="protein sequence ID" value="SMC16367.1"/>
    <property type="molecule type" value="Genomic_DNA"/>
</dbReference>
<dbReference type="GO" id="GO:0003677">
    <property type="term" value="F:DNA binding"/>
    <property type="evidence" value="ECO:0007669"/>
    <property type="project" value="InterPro"/>
</dbReference>
<evidence type="ECO:0000313" key="2">
    <source>
        <dbReference type="EMBL" id="SMC16367.1"/>
    </source>
</evidence>
<protein>
    <recommendedName>
        <fullName evidence="1">DUF2087 domain-containing protein</fullName>
    </recommendedName>
</protein>
<evidence type="ECO:0000313" key="3">
    <source>
        <dbReference type="Proteomes" id="UP000192468"/>
    </source>
</evidence>
<dbReference type="STRING" id="1121291.SAMN02745134_00060"/>
<name>A0A1W1WXN5_9CLOT</name>
<dbReference type="InterPro" id="IPR018656">
    <property type="entry name" value="DUF2087"/>
</dbReference>
<keyword evidence="3" id="KW-1185">Reference proteome</keyword>
<dbReference type="InterPro" id="IPR036388">
    <property type="entry name" value="WH-like_DNA-bd_sf"/>
</dbReference>
<feature type="domain" description="DUF2087" evidence="1">
    <location>
        <begin position="187"/>
        <end position="255"/>
    </location>
</feature>
<dbReference type="SUPFAM" id="SSF46894">
    <property type="entry name" value="C-terminal effector domain of the bipartite response regulators"/>
    <property type="match status" value="1"/>
</dbReference>
<dbReference type="OrthoDB" id="9789954at2"/>
<organism evidence="2 3">
    <name type="scientific">Clostridium acidisoli DSM 12555</name>
    <dbReference type="NCBI Taxonomy" id="1121291"/>
    <lineage>
        <taxon>Bacteria</taxon>
        <taxon>Bacillati</taxon>
        <taxon>Bacillota</taxon>
        <taxon>Clostridia</taxon>
        <taxon>Eubacteriales</taxon>
        <taxon>Clostridiaceae</taxon>
        <taxon>Clostridium</taxon>
    </lineage>
</organism>
<dbReference type="Gene3D" id="1.10.10.10">
    <property type="entry name" value="Winged helix-like DNA-binding domain superfamily/Winged helix DNA-binding domain"/>
    <property type="match status" value="1"/>
</dbReference>
<sequence length="256" mass="30471">MINKFWNMTLEEIKNGFTFNSKLDKYVCNICGKEFENGEIFKIENRYFDAKKMIKLHIQRDHLEVLQILMSYDKKYTGITENQKELLSIIYSGMTDIEIAKKMGVSAATIRHQRFTFREKAKQAKLYLAIYELAFQGMEKNKNKPDSKDDIVEVHNGAKMVDDRYFITKAEEDQVLFTAFSALTPLKLKIFSSKEKKKIVILKKIAEQFERNKRYSEKEINLILKEIYEDFATIRRYLIEYGFMERTTDCNEYWLK</sequence>
<gene>
    <name evidence="2" type="ORF">SAMN02745134_00060</name>
</gene>
<dbReference type="Proteomes" id="UP000192468">
    <property type="component" value="Unassembled WGS sequence"/>
</dbReference>
<dbReference type="AlphaFoldDB" id="A0A1W1WXN5"/>
<proteinExistence type="predicted"/>
<dbReference type="GO" id="GO:0006355">
    <property type="term" value="P:regulation of DNA-templated transcription"/>
    <property type="evidence" value="ECO:0007669"/>
    <property type="project" value="InterPro"/>
</dbReference>
<dbReference type="InterPro" id="IPR016032">
    <property type="entry name" value="Sig_transdc_resp-reg_C-effctor"/>
</dbReference>
<accession>A0A1W1WXN5</accession>
<evidence type="ECO:0000259" key="1">
    <source>
        <dbReference type="Pfam" id="PF09860"/>
    </source>
</evidence>
<dbReference type="Pfam" id="PF09860">
    <property type="entry name" value="DUF2087"/>
    <property type="match status" value="1"/>
</dbReference>